<dbReference type="AlphaFoldDB" id="A0A4R6S3Q7"/>
<protein>
    <submittedName>
        <fullName evidence="5">ESAT-6 protein secretion system EspG family protein</fullName>
    </submittedName>
</protein>
<evidence type="ECO:0000313" key="6">
    <source>
        <dbReference type="Proteomes" id="UP000295444"/>
    </source>
</evidence>
<keyword evidence="6" id="KW-1185">Reference proteome</keyword>
<comment type="subcellular location">
    <subcellularLocation>
        <location evidence="1">Cytoplasm</location>
    </subcellularLocation>
</comment>
<keyword evidence="3" id="KW-0963">Cytoplasm</keyword>
<evidence type="ECO:0000256" key="3">
    <source>
        <dbReference type="ARBA" id="ARBA00022490"/>
    </source>
</evidence>
<name>A0A4R6S3Q7_LABRH</name>
<dbReference type="OrthoDB" id="3680115at2"/>
<evidence type="ECO:0000313" key="5">
    <source>
        <dbReference type="EMBL" id="TDP93854.1"/>
    </source>
</evidence>
<organism evidence="5 6">
    <name type="scientific">Labedaea rhizosphaerae</name>
    <dbReference type="NCBI Taxonomy" id="598644"/>
    <lineage>
        <taxon>Bacteria</taxon>
        <taxon>Bacillati</taxon>
        <taxon>Actinomycetota</taxon>
        <taxon>Actinomycetes</taxon>
        <taxon>Pseudonocardiales</taxon>
        <taxon>Pseudonocardiaceae</taxon>
        <taxon>Labedaea</taxon>
    </lineage>
</organism>
<accession>A0A4R6S3Q7</accession>
<proteinExistence type="inferred from homology"/>
<evidence type="ECO:0000256" key="4">
    <source>
        <dbReference type="ARBA" id="ARBA00023186"/>
    </source>
</evidence>
<keyword evidence="4" id="KW-0143">Chaperone</keyword>
<reference evidence="5 6" key="1">
    <citation type="submission" date="2019-03" db="EMBL/GenBank/DDBJ databases">
        <title>Genomic Encyclopedia of Type Strains, Phase IV (KMG-IV): sequencing the most valuable type-strain genomes for metagenomic binning, comparative biology and taxonomic classification.</title>
        <authorList>
            <person name="Goeker M."/>
        </authorList>
    </citation>
    <scope>NUCLEOTIDE SEQUENCE [LARGE SCALE GENOMIC DNA]</scope>
    <source>
        <strain evidence="5 6">DSM 45361</strain>
    </source>
</reference>
<gene>
    <name evidence="5" type="ORF">EV186_106248</name>
</gene>
<sequence length="241" mass="25737">MSSVDFGLVEFDLLTTFAGVDVPFPLRVPSFGSYDVERDTLLAMACETLRRRGLADEDQPLGMAERLVAALAEHTAAVHMSSGDRVWCALIRRGRAVVCTQAGADDMVSTRSVPTDRLADELAGELPALPARRAMPLRLSVPALGRALAASDERGVRAAVRADCPDREQAAALGEVLGEVTGHGRLGVSSCGELVGPELSWVDTEAGRLRVVADREWVSLNPLGVRELTAALRELVAAARR</sequence>
<dbReference type="Pfam" id="PF14011">
    <property type="entry name" value="ESX-1_EspG"/>
    <property type="match status" value="1"/>
</dbReference>
<dbReference type="Proteomes" id="UP000295444">
    <property type="component" value="Unassembled WGS sequence"/>
</dbReference>
<comment type="caution">
    <text evidence="5">The sequence shown here is derived from an EMBL/GenBank/DDBJ whole genome shotgun (WGS) entry which is preliminary data.</text>
</comment>
<dbReference type="InterPro" id="IPR025734">
    <property type="entry name" value="EspG"/>
</dbReference>
<dbReference type="EMBL" id="SNXZ01000006">
    <property type="protein sequence ID" value="TDP93854.1"/>
    <property type="molecule type" value="Genomic_DNA"/>
</dbReference>
<comment type="similarity">
    <text evidence="2">Belongs to the EspG family.</text>
</comment>
<dbReference type="RefSeq" id="WP_133852850.1">
    <property type="nucleotide sequence ID" value="NZ_SNXZ01000006.1"/>
</dbReference>
<evidence type="ECO:0000256" key="2">
    <source>
        <dbReference type="ARBA" id="ARBA00006411"/>
    </source>
</evidence>
<evidence type="ECO:0000256" key="1">
    <source>
        <dbReference type="ARBA" id="ARBA00004496"/>
    </source>
</evidence>